<comment type="caution">
    <text evidence="2">The sequence shown here is derived from an EMBL/GenBank/DDBJ whole genome shotgun (WGS) entry which is preliminary data.</text>
</comment>
<dbReference type="EMBL" id="CM029051">
    <property type="protein sequence ID" value="KAG2560048.1"/>
    <property type="molecule type" value="Genomic_DNA"/>
</dbReference>
<organism evidence="2 3">
    <name type="scientific">Panicum virgatum</name>
    <name type="common">Blackwell switchgrass</name>
    <dbReference type="NCBI Taxonomy" id="38727"/>
    <lineage>
        <taxon>Eukaryota</taxon>
        <taxon>Viridiplantae</taxon>
        <taxon>Streptophyta</taxon>
        <taxon>Embryophyta</taxon>
        <taxon>Tracheophyta</taxon>
        <taxon>Spermatophyta</taxon>
        <taxon>Magnoliopsida</taxon>
        <taxon>Liliopsida</taxon>
        <taxon>Poales</taxon>
        <taxon>Poaceae</taxon>
        <taxon>PACMAD clade</taxon>
        <taxon>Panicoideae</taxon>
        <taxon>Panicodae</taxon>
        <taxon>Paniceae</taxon>
        <taxon>Panicinae</taxon>
        <taxon>Panicum</taxon>
        <taxon>Panicum sect. Hiantes</taxon>
    </lineage>
</organism>
<gene>
    <name evidence="2" type="ORF">PVAP13_8KG028200</name>
</gene>
<keyword evidence="1" id="KW-1133">Transmembrane helix</keyword>
<reference evidence="2" key="1">
    <citation type="submission" date="2020-05" db="EMBL/GenBank/DDBJ databases">
        <title>WGS assembly of Panicum virgatum.</title>
        <authorList>
            <person name="Lovell J.T."/>
            <person name="Jenkins J."/>
            <person name="Shu S."/>
            <person name="Juenger T.E."/>
            <person name="Schmutz J."/>
        </authorList>
    </citation>
    <scope>NUCLEOTIDE SEQUENCE</scope>
    <source>
        <strain evidence="2">AP13</strain>
    </source>
</reference>
<evidence type="ECO:0000256" key="1">
    <source>
        <dbReference type="SAM" id="Phobius"/>
    </source>
</evidence>
<keyword evidence="1" id="KW-0812">Transmembrane</keyword>
<sequence length="99" mass="11369">MLNQWDSMILMEPAQNRGGNAHVHSSFVHVTFLLFHLISFYAFFLLARERNSIALAKLELGFKFTGRCQEDCDSIDFRDKILAIFPILIAGPFEECQCI</sequence>
<dbReference type="AlphaFoldDB" id="A0A8T0PGM0"/>
<protein>
    <submittedName>
        <fullName evidence="2">Uncharacterized protein</fullName>
    </submittedName>
</protein>
<proteinExistence type="predicted"/>
<accession>A0A8T0PGM0</accession>
<evidence type="ECO:0000313" key="2">
    <source>
        <dbReference type="EMBL" id="KAG2560048.1"/>
    </source>
</evidence>
<name>A0A8T0PGM0_PANVG</name>
<evidence type="ECO:0000313" key="3">
    <source>
        <dbReference type="Proteomes" id="UP000823388"/>
    </source>
</evidence>
<feature type="transmembrane region" description="Helical" evidence="1">
    <location>
        <begin position="27"/>
        <end position="47"/>
    </location>
</feature>
<keyword evidence="3" id="KW-1185">Reference proteome</keyword>
<dbReference type="Proteomes" id="UP000823388">
    <property type="component" value="Chromosome 8K"/>
</dbReference>
<keyword evidence="1" id="KW-0472">Membrane</keyword>